<organism evidence="2 3">
    <name type="scientific">Ottowia oryzae</name>
    <dbReference type="NCBI Taxonomy" id="2109914"/>
    <lineage>
        <taxon>Bacteria</taxon>
        <taxon>Pseudomonadati</taxon>
        <taxon>Pseudomonadota</taxon>
        <taxon>Betaproteobacteria</taxon>
        <taxon>Burkholderiales</taxon>
        <taxon>Comamonadaceae</taxon>
        <taxon>Ottowia</taxon>
    </lineage>
</organism>
<dbReference type="Pfam" id="PF00657">
    <property type="entry name" value="Lipase_GDSL"/>
    <property type="match status" value="1"/>
</dbReference>
<name>A0A2S0MCE5_9BURK</name>
<evidence type="ECO:0008006" key="4">
    <source>
        <dbReference type="Google" id="ProtNLM"/>
    </source>
</evidence>
<dbReference type="PANTHER" id="PTHR45648:SF22">
    <property type="entry name" value="GDSL LIPASE_ACYLHYDROLASE FAMILY PROTEIN (AFU_ORTHOLOGUE AFUA_4G14700)"/>
    <property type="match status" value="1"/>
</dbReference>
<dbReference type="CDD" id="cd01847">
    <property type="entry name" value="Triacylglycerol_lipase_like"/>
    <property type="match status" value="1"/>
</dbReference>
<dbReference type="OrthoDB" id="5292073at2"/>
<dbReference type="InterPro" id="IPR001087">
    <property type="entry name" value="GDSL"/>
</dbReference>
<accession>A0A2S0MCE5</accession>
<dbReference type="GO" id="GO:0016788">
    <property type="term" value="F:hydrolase activity, acting on ester bonds"/>
    <property type="evidence" value="ECO:0007669"/>
    <property type="project" value="InterPro"/>
</dbReference>
<gene>
    <name evidence="2" type="ORF">C6570_03610</name>
</gene>
<sequence length="416" mass="42616">MAHARRGVIREAGGAIGDAGAWVGGADTRSSVSGPVRITMRPAAPTPRRLWRKMRLRFLRTALAAVAAALAVTACGGDGDDDGAGGHPIQRLVAFGDSFSDVGSYGVGTIALIGAQTGGAGRWTVNDTRGGQVWVEQLSQRLDLPPACAAETGLQPNSPALTGAPVTAHPGCTIYAQGGARVASVLAGSSVAMQRLGEVNIGYLAKPVQQQMAAHLAAAGGAYRGDELVVVMAGTNDVVMELALTAPTNPTQALQNVADAGAQLGALVRSEVVAKGAQRVLVLNVPNIAGLPYLRDQGEAIATLGDTMTRAFNQQLAAALAGVPQVHLADAYGLTSDMLARPGHYGLSNVSDVACGPNAFSPTPSTNGTALVCNSANLLPGDRSRYLLADAIHPTPYAHGLIADFALAQMREAGWR</sequence>
<keyword evidence="3" id="KW-1185">Reference proteome</keyword>
<proteinExistence type="predicted"/>
<protein>
    <recommendedName>
        <fullName evidence="4">GDSL family lipase</fullName>
    </recommendedName>
</protein>
<reference evidence="2 3" key="1">
    <citation type="submission" date="2018-03" db="EMBL/GenBank/DDBJ databases">
        <title>Genome sequencing of Ottowia sp.</title>
        <authorList>
            <person name="Kim S.-J."/>
            <person name="Heo J."/>
            <person name="Kwon S.-W."/>
        </authorList>
    </citation>
    <scope>NUCLEOTIDE SEQUENCE [LARGE SCALE GENOMIC DNA]</scope>
    <source>
        <strain evidence="2 3">KADR8-3</strain>
    </source>
</reference>
<evidence type="ECO:0000313" key="3">
    <source>
        <dbReference type="Proteomes" id="UP000239709"/>
    </source>
</evidence>
<dbReference type="Gene3D" id="3.40.50.1110">
    <property type="entry name" value="SGNH hydrolase"/>
    <property type="match status" value="1"/>
</dbReference>
<dbReference type="EMBL" id="CP027666">
    <property type="protein sequence ID" value="AVO33441.1"/>
    <property type="molecule type" value="Genomic_DNA"/>
</dbReference>
<dbReference type="InterPro" id="IPR051058">
    <property type="entry name" value="GDSL_Est/Lipase"/>
</dbReference>
<dbReference type="SUPFAM" id="SSF52266">
    <property type="entry name" value="SGNH hydrolase"/>
    <property type="match status" value="1"/>
</dbReference>
<keyword evidence="1" id="KW-0378">Hydrolase</keyword>
<evidence type="ECO:0000313" key="2">
    <source>
        <dbReference type="EMBL" id="AVO33441.1"/>
    </source>
</evidence>
<dbReference type="KEGG" id="otk:C6570_03610"/>
<dbReference type="AlphaFoldDB" id="A0A2S0MCE5"/>
<dbReference type="PANTHER" id="PTHR45648">
    <property type="entry name" value="GDSL LIPASE/ACYLHYDROLASE FAMILY PROTEIN (AFU_ORTHOLOGUE AFUA_4G14700)"/>
    <property type="match status" value="1"/>
</dbReference>
<evidence type="ECO:0000256" key="1">
    <source>
        <dbReference type="ARBA" id="ARBA00022801"/>
    </source>
</evidence>
<dbReference type="Proteomes" id="UP000239709">
    <property type="component" value="Chromosome"/>
</dbReference>
<dbReference type="InterPro" id="IPR036514">
    <property type="entry name" value="SGNH_hydro_sf"/>
</dbReference>